<sequence>MTIAENQETLDIFSDNGLWTGTASRADVHRLGLWHQTFHAWIVTETDGTPLVWFQRRSMKKQQYPGMWDITVAGHLLCGEQPVDGLREIEEELGIVPSVEPQYLAMVRDEIVMDTFVDREMCHVFKIYEDLRGKTSEINQEEVQELAFVSLAEAILWAAGKIPHMMLQQEPQGSLIRVDFSAMVPHTMEYYQKTLEMLSA</sequence>
<comment type="caution">
    <text evidence="2">The sequence shown here is derived from an EMBL/GenBank/DDBJ whole genome shotgun (WGS) entry which is preliminary data.</text>
</comment>
<evidence type="ECO:0000313" key="3">
    <source>
        <dbReference type="Proteomes" id="UP000242972"/>
    </source>
</evidence>
<dbReference type="SUPFAM" id="SSF55811">
    <property type="entry name" value="Nudix"/>
    <property type="match status" value="1"/>
</dbReference>
<dbReference type="CDD" id="cd04692">
    <property type="entry name" value="NUDIX_Hydrolase"/>
    <property type="match status" value="1"/>
</dbReference>
<dbReference type="PANTHER" id="PTHR10885:SF0">
    <property type="entry name" value="ISOPENTENYL-DIPHOSPHATE DELTA-ISOMERASE"/>
    <property type="match status" value="1"/>
</dbReference>
<evidence type="ECO:0000259" key="1">
    <source>
        <dbReference type="PROSITE" id="PS51462"/>
    </source>
</evidence>
<dbReference type="Gene3D" id="3.90.79.10">
    <property type="entry name" value="Nucleoside Triphosphate Pyrophosphohydrolase"/>
    <property type="match status" value="1"/>
</dbReference>
<evidence type="ECO:0000313" key="2">
    <source>
        <dbReference type="EMBL" id="PSR34198.1"/>
    </source>
</evidence>
<dbReference type="PROSITE" id="PS51462">
    <property type="entry name" value="NUDIX"/>
    <property type="match status" value="1"/>
</dbReference>
<dbReference type="GO" id="GO:0003824">
    <property type="term" value="F:catalytic activity"/>
    <property type="evidence" value="ECO:0007669"/>
    <property type="project" value="UniProtKB-ARBA"/>
</dbReference>
<reference evidence="2 3" key="1">
    <citation type="journal article" date="2014" name="BMC Genomics">
        <title>Comparison of environmental and isolate Sulfobacillus genomes reveals diverse carbon, sulfur, nitrogen, and hydrogen metabolisms.</title>
        <authorList>
            <person name="Justice N.B."/>
            <person name="Norman A."/>
            <person name="Brown C.T."/>
            <person name="Singh A."/>
            <person name="Thomas B.C."/>
            <person name="Banfield J.F."/>
        </authorList>
    </citation>
    <scope>NUCLEOTIDE SEQUENCE [LARGE SCALE GENOMIC DNA]</scope>
    <source>
        <strain evidence="2">AMDSBA4</strain>
    </source>
</reference>
<gene>
    <name evidence="2" type="ORF">C7B46_06515</name>
</gene>
<name>A0A2T2XIC6_9FIRM</name>
<dbReference type="PANTHER" id="PTHR10885">
    <property type="entry name" value="ISOPENTENYL-DIPHOSPHATE DELTA-ISOMERASE"/>
    <property type="match status" value="1"/>
</dbReference>
<dbReference type="Pfam" id="PF00293">
    <property type="entry name" value="NUDIX"/>
    <property type="match status" value="1"/>
</dbReference>
<feature type="domain" description="Nudix hydrolase" evidence="1">
    <location>
        <begin position="33"/>
        <end position="171"/>
    </location>
</feature>
<organism evidence="2 3">
    <name type="scientific">Sulfobacillus benefaciens</name>
    <dbReference type="NCBI Taxonomy" id="453960"/>
    <lineage>
        <taxon>Bacteria</taxon>
        <taxon>Bacillati</taxon>
        <taxon>Bacillota</taxon>
        <taxon>Clostridia</taxon>
        <taxon>Eubacteriales</taxon>
        <taxon>Clostridiales Family XVII. Incertae Sedis</taxon>
        <taxon>Sulfobacillus</taxon>
    </lineage>
</organism>
<dbReference type="AlphaFoldDB" id="A0A2T2XIC6"/>
<accession>A0A2T2XIC6</accession>
<dbReference type="Proteomes" id="UP000242972">
    <property type="component" value="Unassembled WGS sequence"/>
</dbReference>
<dbReference type="InterPro" id="IPR015797">
    <property type="entry name" value="NUDIX_hydrolase-like_dom_sf"/>
</dbReference>
<protein>
    <recommendedName>
        <fullName evidence="1">Nudix hydrolase domain-containing protein</fullName>
    </recommendedName>
</protein>
<proteinExistence type="predicted"/>
<dbReference type="EMBL" id="PXYW01000011">
    <property type="protein sequence ID" value="PSR34198.1"/>
    <property type="molecule type" value="Genomic_DNA"/>
</dbReference>
<dbReference type="InterPro" id="IPR000086">
    <property type="entry name" value="NUDIX_hydrolase_dom"/>
</dbReference>